<evidence type="ECO:0000313" key="1">
    <source>
        <dbReference type="EMBL" id="KAJ9123671.1"/>
    </source>
</evidence>
<organism evidence="1 2">
    <name type="scientific">Naganishia onofrii</name>
    <dbReference type="NCBI Taxonomy" id="1851511"/>
    <lineage>
        <taxon>Eukaryota</taxon>
        <taxon>Fungi</taxon>
        <taxon>Dikarya</taxon>
        <taxon>Basidiomycota</taxon>
        <taxon>Agaricomycotina</taxon>
        <taxon>Tremellomycetes</taxon>
        <taxon>Filobasidiales</taxon>
        <taxon>Filobasidiaceae</taxon>
        <taxon>Naganishia</taxon>
    </lineage>
</organism>
<accession>A0ACC2XKV8</accession>
<protein>
    <submittedName>
        <fullName evidence="1">Uncharacterized protein</fullName>
    </submittedName>
</protein>
<dbReference type="EMBL" id="JASBWV010000011">
    <property type="protein sequence ID" value="KAJ9123671.1"/>
    <property type="molecule type" value="Genomic_DNA"/>
</dbReference>
<reference evidence="1" key="1">
    <citation type="submission" date="2023-04" db="EMBL/GenBank/DDBJ databases">
        <title>Draft Genome sequencing of Naganishia species isolated from polar environments using Oxford Nanopore Technology.</title>
        <authorList>
            <person name="Leo P."/>
            <person name="Venkateswaran K."/>
        </authorList>
    </citation>
    <scope>NUCLEOTIDE SEQUENCE</scope>
    <source>
        <strain evidence="1">DBVPG 5303</strain>
    </source>
</reference>
<evidence type="ECO:0000313" key="2">
    <source>
        <dbReference type="Proteomes" id="UP001234202"/>
    </source>
</evidence>
<sequence length="591" mass="66986">MDLPTPRLPQDLLEECLLHLAAPELLRCQSVSKGLQYQIEQNSKLQLKLHLFRNGISPPRRPEQTRKYTARDELQRLCSIETRMSKLLYGRQHPLNAMYQLGEFDATNMHLVSVSEGFIFTPLSSPESFLMRGIARYRLGAFSEPPEILQFERAASHFQIDAAQGVLFVLSMEYDHIAPEEDLYRHSLQAYDLQRLAPCNSPMSGLQFFISRIFQPVSNPKPRALRKTVQPARLWYAVKYPGSNLQHRISSAEHVITRILSLYAVISLELNATSAYLHLFAYSQGKSAGTSSDKAFSVARYALPTLPAGFTYVHAHMECSPVSLTSQSLGHRGSHGSIQDGEGILVVTLETQYNGVPDEQSGQTPIDPATWDLMTAVCRISFFDRQARYSWNKRHRGGMNFPTASFDYTRWARKHLSWLPRLRNPPSAHSICGYRLMVTEKTGPPADVGTGGQAQDGATGYQRLVIYDFSPYRVHQTIIAEDGRSEKQVNMMLDLTETARLPHTDNGLKGRRFLENHSDVRSFTMHKYGPRTPTLQQFAPEFQQDYRTKAAYIIATRTISIEAPNVECIAHLSFEQLLLVHVRPSRSLTWT</sequence>
<keyword evidence="2" id="KW-1185">Reference proteome</keyword>
<gene>
    <name evidence="1" type="ORF">QFC24_003442</name>
</gene>
<comment type="caution">
    <text evidence="1">The sequence shown here is derived from an EMBL/GenBank/DDBJ whole genome shotgun (WGS) entry which is preliminary data.</text>
</comment>
<proteinExistence type="predicted"/>
<name>A0ACC2XKV8_9TREE</name>
<dbReference type="Proteomes" id="UP001234202">
    <property type="component" value="Unassembled WGS sequence"/>
</dbReference>